<evidence type="ECO:0000313" key="10">
    <source>
        <dbReference type="Proteomes" id="UP001597079"/>
    </source>
</evidence>
<evidence type="ECO:0000256" key="3">
    <source>
        <dbReference type="ARBA" id="ARBA00023082"/>
    </source>
</evidence>
<dbReference type="InterPro" id="IPR036388">
    <property type="entry name" value="WH-like_DNA-bd_sf"/>
</dbReference>
<evidence type="ECO:0000259" key="7">
    <source>
        <dbReference type="Pfam" id="PF04542"/>
    </source>
</evidence>
<keyword evidence="5 6" id="KW-0804">Transcription</keyword>
<reference evidence="10" key="1">
    <citation type="journal article" date="2019" name="Int. J. Syst. Evol. Microbiol.">
        <title>The Global Catalogue of Microorganisms (GCM) 10K type strain sequencing project: providing services to taxonomists for standard genome sequencing and annotation.</title>
        <authorList>
            <consortium name="The Broad Institute Genomics Platform"/>
            <consortium name="The Broad Institute Genome Sequencing Center for Infectious Disease"/>
            <person name="Wu L."/>
            <person name="Ma J."/>
        </authorList>
    </citation>
    <scope>NUCLEOTIDE SEQUENCE [LARGE SCALE GENOMIC DNA]</scope>
    <source>
        <strain evidence="10">CGMCC 1.12286</strain>
    </source>
</reference>
<dbReference type="Proteomes" id="UP001597079">
    <property type="component" value="Unassembled WGS sequence"/>
</dbReference>
<dbReference type="InterPro" id="IPR000838">
    <property type="entry name" value="RNA_pol_sigma70_ECF_CS"/>
</dbReference>
<dbReference type="InterPro" id="IPR013324">
    <property type="entry name" value="RNA_pol_sigma_r3/r4-like"/>
</dbReference>
<dbReference type="NCBIfam" id="TIGR02937">
    <property type="entry name" value="sigma70-ECF"/>
    <property type="match status" value="1"/>
</dbReference>
<dbReference type="SUPFAM" id="SSF88659">
    <property type="entry name" value="Sigma3 and sigma4 domains of RNA polymerase sigma factors"/>
    <property type="match status" value="1"/>
</dbReference>
<evidence type="ECO:0000256" key="1">
    <source>
        <dbReference type="ARBA" id="ARBA00010641"/>
    </source>
</evidence>
<dbReference type="PANTHER" id="PTHR43133">
    <property type="entry name" value="RNA POLYMERASE ECF-TYPE SIGMA FACTO"/>
    <property type="match status" value="1"/>
</dbReference>
<keyword evidence="2 6" id="KW-0805">Transcription regulation</keyword>
<dbReference type="InterPro" id="IPR014284">
    <property type="entry name" value="RNA_pol_sigma-70_dom"/>
</dbReference>
<dbReference type="SUPFAM" id="SSF88946">
    <property type="entry name" value="Sigma2 domain of RNA polymerase sigma factors"/>
    <property type="match status" value="1"/>
</dbReference>
<feature type="domain" description="RNA polymerase sigma factor 70 region 4 type 2" evidence="8">
    <location>
        <begin position="117"/>
        <end position="169"/>
    </location>
</feature>
<comment type="similarity">
    <text evidence="1 6">Belongs to the sigma-70 factor family. ECF subfamily.</text>
</comment>
<dbReference type="InterPro" id="IPR013249">
    <property type="entry name" value="RNA_pol_sigma70_r4_t2"/>
</dbReference>
<dbReference type="RefSeq" id="WP_377945525.1">
    <property type="nucleotide sequence ID" value="NZ_JBHUCX010000095.1"/>
</dbReference>
<comment type="caution">
    <text evidence="9">The sequence shown here is derived from an EMBL/GenBank/DDBJ whole genome shotgun (WGS) entry which is preliminary data.</text>
</comment>
<accession>A0ABW4JQ54</accession>
<organism evidence="9 10">
    <name type="scientific">Alicyclobacillus fodiniaquatilis</name>
    <dbReference type="NCBI Taxonomy" id="1661150"/>
    <lineage>
        <taxon>Bacteria</taxon>
        <taxon>Bacillati</taxon>
        <taxon>Bacillota</taxon>
        <taxon>Bacilli</taxon>
        <taxon>Bacillales</taxon>
        <taxon>Alicyclobacillaceae</taxon>
        <taxon>Alicyclobacillus</taxon>
    </lineage>
</organism>
<dbReference type="InterPro" id="IPR039425">
    <property type="entry name" value="RNA_pol_sigma-70-like"/>
</dbReference>
<dbReference type="Gene3D" id="1.10.10.10">
    <property type="entry name" value="Winged helix-like DNA-binding domain superfamily/Winged helix DNA-binding domain"/>
    <property type="match status" value="1"/>
</dbReference>
<evidence type="ECO:0000256" key="2">
    <source>
        <dbReference type="ARBA" id="ARBA00023015"/>
    </source>
</evidence>
<evidence type="ECO:0000256" key="5">
    <source>
        <dbReference type="ARBA" id="ARBA00023163"/>
    </source>
</evidence>
<dbReference type="Pfam" id="PF08281">
    <property type="entry name" value="Sigma70_r4_2"/>
    <property type="match status" value="1"/>
</dbReference>
<dbReference type="Pfam" id="PF04542">
    <property type="entry name" value="Sigma70_r2"/>
    <property type="match status" value="1"/>
</dbReference>
<sequence>MTDEQLVLCAVQGDLNAFTDLVQRYERTLVNVVHAHVRNAKDAEDVIQETLIRVWKGIPQLREPQKFKSWLLQIAKNRCLDHFRKAAHLDQPVEDAHLAHLVNRHGQQFAIRHSRWDEIIAALAAVPTAERSAVQSFYLEGLTIKEIAARGDLPEGTVKRRLYAARHHLRESLERPHENKSGRKCDD</sequence>
<keyword evidence="4 6" id="KW-0238">DNA-binding</keyword>
<dbReference type="PANTHER" id="PTHR43133:SF51">
    <property type="entry name" value="RNA POLYMERASE SIGMA FACTOR"/>
    <property type="match status" value="1"/>
</dbReference>
<name>A0ABW4JQ54_9BACL</name>
<evidence type="ECO:0000256" key="6">
    <source>
        <dbReference type="RuleBase" id="RU000716"/>
    </source>
</evidence>
<dbReference type="EMBL" id="JBHUCX010000095">
    <property type="protein sequence ID" value="MFD1677615.1"/>
    <property type="molecule type" value="Genomic_DNA"/>
</dbReference>
<evidence type="ECO:0000259" key="8">
    <source>
        <dbReference type="Pfam" id="PF08281"/>
    </source>
</evidence>
<evidence type="ECO:0000256" key="4">
    <source>
        <dbReference type="ARBA" id="ARBA00023125"/>
    </source>
</evidence>
<dbReference type="InterPro" id="IPR013325">
    <property type="entry name" value="RNA_pol_sigma_r2"/>
</dbReference>
<proteinExistence type="inferred from homology"/>
<keyword evidence="10" id="KW-1185">Reference proteome</keyword>
<protein>
    <recommendedName>
        <fullName evidence="6">RNA polymerase sigma factor</fullName>
    </recommendedName>
</protein>
<evidence type="ECO:0000313" key="9">
    <source>
        <dbReference type="EMBL" id="MFD1677615.1"/>
    </source>
</evidence>
<dbReference type="Gene3D" id="1.10.1740.10">
    <property type="match status" value="1"/>
</dbReference>
<feature type="domain" description="RNA polymerase sigma-70 region 2" evidence="7">
    <location>
        <begin position="21"/>
        <end position="87"/>
    </location>
</feature>
<dbReference type="CDD" id="cd06171">
    <property type="entry name" value="Sigma70_r4"/>
    <property type="match status" value="1"/>
</dbReference>
<dbReference type="InterPro" id="IPR007627">
    <property type="entry name" value="RNA_pol_sigma70_r2"/>
</dbReference>
<keyword evidence="3 6" id="KW-0731">Sigma factor</keyword>
<gene>
    <name evidence="9" type="ORF">ACFSB2_23415</name>
</gene>
<dbReference type="PROSITE" id="PS01063">
    <property type="entry name" value="SIGMA70_ECF"/>
    <property type="match status" value="1"/>
</dbReference>